<evidence type="ECO:0000313" key="2">
    <source>
        <dbReference type="Proteomes" id="UP001239111"/>
    </source>
</evidence>
<keyword evidence="2" id="KW-1185">Reference proteome</keyword>
<name>A0ACC2NF12_9HYME</name>
<reference evidence="1" key="1">
    <citation type="submission" date="2023-04" db="EMBL/GenBank/DDBJ databases">
        <title>A chromosome-level genome assembly of the parasitoid wasp Eretmocerus hayati.</title>
        <authorList>
            <person name="Zhong Y."/>
            <person name="Liu S."/>
            <person name="Liu Y."/>
        </authorList>
    </citation>
    <scope>NUCLEOTIDE SEQUENCE</scope>
    <source>
        <strain evidence="1">ZJU_SS_LIU_2023</strain>
    </source>
</reference>
<dbReference type="EMBL" id="CM056743">
    <property type="protein sequence ID" value="KAJ8669819.1"/>
    <property type="molecule type" value="Genomic_DNA"/>
</dbReference>
<comment type="caution">
    <text evidence="1">The sequence shown here is derived from an EMBL/GenBank/DDBJ whole genome shotgun (WGS) entry which is preliminary data.</text>
</comment>
<accession>A0ACC2NF12</accession>
<organism evidence="1 2">
    <name type="scientific">Eretmocerus hayati</name>
    <dbReference type="NCBI Taxonomy" id="131215"/>
    <lineage>
        <taxon>Eukaryota</taxon>
        <taxon>Metazoa</taxon>
        <taxon>Ecdysozoa</taxon>
        <taxon>Arthropoda</taxon>
        <taxon>Hexapoda</taxon>
        <taxon>Insecta</taxon>
        <taxon>Pterygota</taxon>
        <taxon>Neoptera</taxon>
        <taxon>Endopterygota</taxon>
        <taxon>Hymenoptera</taxon>
        <taxon>Apocrita</taxon>
        <taxon>Proctotrupomorpha</taxon>
        <taxon>Chalcidoidea</taxon>
        <taxon>Aphelinidae</taxon>
        <taxon>Aphelininae</taxon>
        <taxon>Eretmocerus</taxon>
    </lineage>
</organism>
<proteinExistence type="predicted"/>
<sequence length="227" mass="25631">MERIFFHVVMYLSTLFTILYGSPDGSTTLATSMTITDACTPEGIEEIEELELANEKLNELREEVISLWSRPIIPESMRHRSSVQSPSSTTAEQPDHANQNVGSETSEQRRIRLEQEKQSLTWRISLLESSIRHYGILSIGSNECGTGSCDGGNGDRSRPSRMRMYRAMHEARYQNMCNRLIESGMELNLLNEELDRIIAESTVLACSISGANERYSTPGSSYFYETI</sequence>
<dbReference type="Proteomes" id="UP001239111">
    <property type="component" value="Chromosome 3"/>
</dbReference>
<gene>
    <name evidence="1" type="ORF">QAD02_001078</name>
</gene>
<evidence type="ECO:0000313" key="1">
    <source>
        <dbReference type="EMBL" id="KAJ8669819.1"/>
    </source>
</evidence>
<protein>
    <submittedName>
        <fullName evidence="1">Uncharacterized protein</fullName>
    </submittedName>
</protein>